<name>A0A1V6R8E7_9EURO</name>
<dbReference type="EMBL" id="MDYO01000011">
    <property type="protein sequence ID" value="OQD97798.1"/>
    <property type="molecule type" value="Genomic_DNA"/>
</dbReference>
<feature type="region of interest" description="Disordered" evidence="1">
    <location>
        <begin position="1"/>
        <end position="110"/>
    </location>
</feature>
<feature type="compositionally biased region" description="Basic residues" evidence="1">
    <location>
        <begin position="1"/>
        <end position="12"/>
    </location>
</feature>
<gene>
    <name evidence="2" type="ORF">PENSOL_c011G03935</name>
</gene>
<feature type="region of interest" description="Disordered" evidence="1">
    <location>
        <begin position="242"/>
        <end position="285"/>
    </location>
</feature>
<evidence type="ECO:0000313" key="3">
    <source>
        <dbReference type="Proteomes" id="UP000191612"/>
    </source>
</evidence>
<evidence type="ECO:0000313" key="2">
    <source>
        <dbReference type="EMBL" id="OQD97798.1"/>
    </source>
</evidence>
<feature type="compositionally biased region" description="Basic and acidic residues" evidence="1">
    <location>
        <begin position="585"/>
        <end position="604"/>
    </location>
</feature>
<feature type="compositionally biased region" description="Acidic residues" evidence="1">
    <location>
        <begin position="466"/>
        <end position="479"/>
    </location>
</feature>
<reference evidence="3" key="1">
    <citation type="journal article" date="2017" name="Nat. Microbiol.">
        <title>Global analysis of biosynthetic gene clusters reveals vast potential of secondary metabolite production in Penicillium species.</title>
        <authorList>
            <person name="Nielsen J.C."/>
            <person name="Grijseels S."/>
            <person name="Prigent S."/>
            <person name="Ji B."/>
            <person name="Dainat J."/>
            <person name="Nielsen K.F."/>
            <person name="Frisvad J.C."/>
            <person name="Workman M."/>
            <person name="Nielsen J."/>
        </authorList>
    </citation>
    <scope>NUCLEOTIDE SEQUENCE [LARGE SCALE GENOMIC DNA]</scope>
    <source>
        <strain evidence="3">IBT 29525</strain>
    </source>
</reference>
<feature type="region of interest" description="Disordered" evidence="1">
    <location>
        <begin position="462"/>
        <end position="604"/>
    </location>
</feature>
<feature type="compositionally biased region" description="Basic and acidic residues" evidence="1">
    <location>
        <begin position="95"/>
        <end position="110"/>
    </location>
</feature>
<feature type="compositionally biased region" description="Polar residues" evidence="1">
    <location>
        <begin position="256"/>
        <end position="265"/>
    </location>
</feature>
<dbReference type="AlphaFoldDB" id="A0A1V6R8E7"/>
<accession>A0A1V6R8E7</accession>
<feature type="compositionally biased region" description="Low complexity" evidence="1">
    <location>
        <begin position="33"/>
        <end position="44"/>
    </location>
</feature>
<proteinExistence type="predicted"/>
<keyword evidence="3" id="KW-1185">Reference proteome</keyword>
<feature type="compositionally biased region" description="Acidic residues" evidence="1">
    <location>
        <begin position="271"/>
        <end position="281"/>
    </location>
</feature>
<evidence type="ECO:0000256" key="1">
    <source>
        <dbReference type="SAM" id="MobiDB-lite"/>
    </source>
</evidence>
<sequence length="604" mass="69255">MSRKSREKKKAQKAQEAQRNARDIQTPAPTEVSSDSESQQAESSRTQELRQKASRYKKGKAPERKARFARSPTRAGDFAPNASEHESNDQTDSELSDHSDQNAPTEHRLDSLSSWVKDVIRRETSKESGTMVEEFFTSDNPQYEKCHQFFQRLNQKIRGANEMHNVNDIDISTIPETGYNGICQTWQQAGERAIADRSPDEFWTAFNNTRDLLKHFNKRHYLPKSWNINQAWAEQWVGTPNPRIEEETDSSSESDNGQPEPTRQLSASEESSAESDTDVDSGEPTGLDALEARTIKQQRQLNSAKVLYWWPKGTGSQIFVRYGSRSTPIYRIRAGSHESYNPSRVERVLTTKTRGTAKVIGTKDGLPEEFWKYKRKDVENFIGIGWKIDEDDEQGLDPLNLLQPAKGIVYPQTRILVKWKDGVFTLEGRSFIRRITTGSALDGDRVIYQKAEELETTYRKKHGLDDIEDDDYGDEDSNSESDGSIQQNSGRNRRHRSEPARYSNPRKPKTISRFETIESSDDSDVSSQPTHSRHRRYRSEPARNQTSFTQRQKPAPEKAKGSKARIKQLEREIQRLKIRSSTSPREGREGQRRPRDRGDRGRTA</sequence>
<feature type="compositionally biased region" description="Polar residues" evidence="1">
    <location>
        <begin position="542"/>
        <end position="552"/>
    </location>
</feature>
<protein>
    <submittedName>
        <fullName evidence="2">Uncharacterized protein</fullName>
    </submittedName>
</protein>
<organism evidence="2 3">
    <name type="scientific">Penicillium solitum</name>
    <dbReference type="NCBI Taxonomy" id="60172"/>
    <lineage>
        <taxon>Eukaryota</taxon>
        <taxon>Fungi</taxon>
        <taxon>Dikarya</taxon>
        <taxon>Ascomycota</taxon>
        <taxon>Pezizomycotina</taxon>
        <taxon>Eurotiomycetes</taxon>
        <taxon>Eurotiomycetidae</taxon>
        <taxon>Eurotiales</taxon>
        <taxon>Aspergillaceae</taxon>
        <taxon>Penicillium</taxon>
    </lineage>
</organism>
<dbReference type="Proteomes" id="UP000191612">
    <property type="component" value="Unassembled WGS sequence"/>
</dbReference>
<comment type="caution">
    <text evidence="2">The sequence shown here is derived from an EMBL/GenBank/DDBJ whole genome shotgun (WGS) entry which is preliminary data.</text>
</comment>